<dbReference type="NCBIfam" id="TIGR03971">
    <property type="entry name" value="SDR_subfam_1"/>
    <property type="match status" value="1"/>
</dbReference>
<dbReference type="AlphaFoldDB" id="A0A0H2ZXB9"/>
<dbReference type="CDD" id="cd05233">
    <property type="entry name" value="SDR_c"/>
    <property type="match status" value="1"/>
</dbReference>
<dbReference type="PANTHER" id="PTHR24321">
    <property type="entry name" value="DEHYDROGENASES, SHORT CHAIN"/>
    <property type="match status" value="1"/>
</dbReference>
<dbReference type="PRINTS" id="PR00081">
    <property type="entry name" value="GDHRDH"/>
</dbReference>
<dbReference type="HOGENOM" id="CLU_010194_1_0_11"/>
<dbReference type="PRINTS" id="PR00080">
    <property type="entry name" value="SDRFAMILY"/>
</dbReference>
<name>A0A0H2ZXB9_MYCA1</name>
<dbReference type="EMBL" id="CP000479">
    <property type="protein sequence ID" value="ABK67286.1"/>
    <property type="molecule type" value="Genomic_DNA"/>
</dbReference>
<proteinExistence type="inferred from homology"/>
<keyword evidence="2 4" id="KW-0560">Oxidoreductase</keyword>
<evidence type="ECO:0000256" key="3">
    <source>
        <dbReference type="ARBA" id="ARBA00023027"/>
    </source>
</evidence>
<evidence type="ECO:0000313" key="5">
    <source>
        <dbReference type="Proteomes" id="UP000001574"/>
    </source>
</evidence>
<dbReference type="InterPro" id="IPR023985">
    <property type="entry name" value="SDR_subfam_1"/>
</dbReference>
<reference evidence="4 5" key="1">
    <citation type="submission" date="2006-10" db="EMBL/GenBank/DDBJ databases">
        <authorList>
            <person name="Fleischmann R.D."/>
            <person name="Dodson R.J."/>
            <person name="Haft D.H."/>
            <person name="Merkel J.S."/>
            <person name="Nelson W.C."/>
            <person name="Fraser C.M."/>
        </authorList>
    </citation>
    <scope>NUCLEOTIDE SEQUENCE [LARGE SCALE GENOMIC DNA]</scope>
    <source>
        <strain evidence="4 5">104</strain>
    </source>
</reference>
<dbReference type="PANTHER" id="PTHR24321:SF8">
    <property type="entry name" value="ESTRADIOL 17-BETA-DEHYDROGENASE 8-RELATED"/>
    <property type="match status" value="1"/>
</dbReference>
<gene>
    <name evidence="4" type="ordered locus">MAV_3019</name>
</gene>
<dbReference type="RefSeq" id="WP_011725204.1">
    <property type="nucleotide sequence ID" value="NC_008595.1"/>
</dbReference>
<dbReference type="Gene3D" id="3.40.50.720">
    <property type="entry name" value="NAD(P)-binding Rossmann-like Domain"/>
    <property type="match status" value="1"/>
</dbReference>
<dbReference type="PROSITE" id="PS00061">
    <property type="entry name" value="ADH_SHORT"/>
    <property type="match status" value="1"/>
</dbReference>
<dbReference type="InterPro" id="IPR002347">
    <property type="entry name" value="SDR_fam"/>
</dbReference>
<evidence type="ECO:0000256" key="1">
    <source>
        <dbReference type="ARBA" id="ARBA00006484"/>
    </source>
</evidence>
<dbReference type="InterPro" id="IPR020904">
    <property type="entry name" value="Sc_DH/Rdtase_CS"/>
</dbReference>
<dbReference type="Pfam" id="PF13561">
    <property type="entry name" value="adh_short_C2"/>
    <property type="match status" value="1"/>
</dbReference>
<dbReference type="Proteomes" id="UP000001574">
    <property type="component" value="Chromosome"/>
</dbReference>
<organism evidence="4 5">
    <name type="scientific">Mycobacterium avium (strain 104)</name>
    <dbReference type="NCBI Taxonomy" id="243243"/>
    <lineage>
        <taxon>Bacteria</taxon>
        <taxon>Bacillati</taxon>
        <taxon>Actinomycetota</taxon>
        <taxon>Actinomycetes</taxon>
        <taxon>Mycobacteriales</taxon>
        <taxon>Mycobacteriaceae</taxon>
        <taxon>Mycobacterium</taxon>
        <taxon>Mycobacterium avium complex (MAC)</taxon>
    </lineage>
</organism>
<dbReference type="InterPro" id="IPR036291">
    <property type="entry name" value="NAD(P)-bd_dom_sf"/>
</dbReference>
<evidence type="ECO:0000256" key="2">
    <source>
        <dbReference type="ARBA" id="ARBA00023002"/>
    </source>
</evidence>
<dbReference type="GO" id="GO:0033702">
    <property type="term" value="F:(+)-trans-carveol dehydrogenase activity"/>
    <property type="evidence" value="ECO:0007669"/>
    <property type="project" value="UniProtKB-EC"/>
</dbReference>
<dbReference type="EC" id="1.1.1.275" evidence="4"/>
<protein>
    <submittedName>
        <fullName evidence="4">Carveol dehydrogenase</fullName>
        <ecNumber evidence="4">1.1.1.275</ecNumber>
    </submittedName>
</protein>
<sequence length="268" mass="27563">MSGLRGRVVLVTGAGRGIGRSHCQRFAEEGADVIAVDVPAAAPDLAQTAAAVQQRGVRAATALADVSDFAALAAAVDEAVGRLGRLDVLVGNAGIHPAAAPAWEITPQNWQQTLDVNLTGVWHTVKAGVPHMSRTARGGSIVIISSTSGIRGTPGAAPYSASKHAVVGLARTLANELGPQGIRVNTVHPGAVATAMVLNEATFRRLRPDLDNPTADDAAEALSARHLLPVPWVEPVDVSNAVVFLASDQARYITGTQIVVDAGLLAKA</sequence>
<evidence type="ECO:0000313" key="4">
    <source>
        <dbReference type="EMBL" id="ABK67286.1"/>
    </source>
</evidence>
<dbReference type="FunFam" id="3.40.50.720:FF:000084">
    <property type="entry name" value="Short-chain dehydrogenase reductase"/>
    <property type="match status" value="1"/>
</dbReference>
<accession>A0A0H2ZXB9</accession>
<dbReference type="KEGG" id="mav:MAV_3019"/>
<dbReference type="SUPFAM" id="SSF51735">
    <property type="entry name" value="NAD(P)-binding Rossmann-fold domains"/>
    <property type="match status" value="1"/>
</dbReference>
<keyword evidence="3" id="KW-0520">NAD</keyword>
<comment type="similarity">
    <text evidence="1">Belongs to the short-chain dehydrogenases/reductases (SDR) family.</text>
</comment>